<evidence type="ECO:0000313" key="1">
    <source>
        <dbReference type="EMBL" id="EKC65963.1"/>
    </source>
</evidence>
<dbReference type="InterPro" id="IPR015943">
    <property type="entry name" value="WD40/YVTN_repeat-like_dom_sf"/>
</dbReference>
<proteinExistence type="predicted"/>
<dbReference type="Gene3D" id="2.130.10.10">
    <property type="entry name" value="YVTN repeat-like/Quinoprotein amine dehydrogenase"/>
    <property type="match status" value="1"/>
</dbReference>
<gene>
    <name evidence="1" type="ORF">OBE_06191</name>
</gene>
<organism evidence="1">
    <name type="scientific">human gut metagenome</name>
    <dbReference type="NCBI Taxonomy" id="408170"/>
    <lineage>
        <taxon>unclassified sequences</taxon>
        <taxon>metagenomes</taxon>
        <taxon>organismal metagenomes</taxon>
    </lineage>
</organism>
<dbReference type="AlphaFoldDB" id="K1T8N5"/>
<comment type="caution">
    <text evidence="1">The sequence shown here is derived from an EMBL/GenBank/DDBJ whole genome shotgun (WGS) entry which is preliminary data.</text>
</comment>
<protein>
    <submittedName>
        <fullName evidence="1">Uncharacterized protein</fullName>
    </submittedName>
</protein>
<reference evidence="1" key="1">
    <citation type="journal article" date="2013" name="Environ. Microbiol.">
        <title>Microbiota from the distal guts of lean and obese adolescents exhibit partial functional redundancy besides clear differences in community structure.</title>
        <authorList>
            <person name="Ferrer M."/>
            <person name="Ruiz A."/>
            <person name="Lanza F."/>
            <person name="Haange S.B."/>
            <person name="Oberbach A."/>
            <person name="Till H."/>
            <person name="Bargiela R."/>
            <person name="Campoy C."/>
            <person name="Segura M.T."/>
            <person name="Richter M."/>
            <person name="von Bergen M."/>
            <person name="Seifert J."/>
            <person name="Suarez A."/>
        </authorList>
    </citation>
    <scope>NUCLEOTIDE SEQUENCE</scope>
</reference>
<sequence length="41" mass="4771">MWAGTFWGGLNCYDGNRFIHYRSRKGDSNSLVYDNVWALAE</sequence>
<name>K1T8N5_9ZZZZ</name>
<feature type="non-terminal residue" evidence="1">
    <location>
        <position position="41"/>
    </location>
</feature>
<dbReference type="EMBL" id="AJWZ01004248">
    <property type="protein sequence ID" value="EKC65963.1"/>
    <property type="molecule type" value="Genomic_DNA"/>
</dbReference>
<accession>K1T8N5</accession>